<gene>
    <name evidence="6" type="primary">vapC</name>
    <name evidence="8" type="ORF">ABQ292_18615</name>
</gene>
<evidence type="ECO:0000256" key="6">
    <source>
        <dbReference type="HAMAP-Rule" id="MF_00265"/>
    </source>
</evidence>
<dbReference type="RefSeq" id="WP_369209149.1">
    <property type="nucleotide sequence ID" value="NZ_JBFNXQ010000069.1"/>
</dbReference>
<dbReference type="InterPro" id="IPR002716">
    <property type="entry name" value="PIN_dom"/>
</dbReference>
<dbReference type="InterPro" id="IPR022907">
    <property type="entry name" value="VapC_family"/>
</dbReference>
<evidence type="ECO:0000313" key="8">
    <source>
        <dbReference type="EMBL" id="MEX5720380.1"/>
    </source>
</evidence>
<dbReference type="CDD" id="cd09873">
    <property type="entry name" value="PIN_Pae0151-like"/>
    <property type="match status" value="1"/>
</dbReference>
<keyword evidence="2 6" id="KW-0540">Nuclease</keyword>
<evidence type="ECO:0000259" key="7">
    <source>
        <dbReference type="Pfam" id="PF01850"/>
    </source>
</evidence>
<keyword evidence="1 6" id="KW-1277">Toxin-antitoxin system</keyword>
<dbReference type="Proteomes" id="UP001560045">
    <property type="component" value="Unassembled WGS sequence"/>
</dbReference>
<evidence type="ECO:0000256" key="4">
    <source>
        <dbReference type="ARBA" id="ARBA00022801"/>
    </source>
</evidence>
<sequence length="131" mass="14011">MIVVVDASVLVPALVDDGGSGALARERLLAADVHIPALADVEVLSAVRRAVLAGRLPAQRGAEALQDWSELTVERYPHLPLLGRAWQLRDSVSAYDAQYVALAELLDVPLVTADGRLARAPELRCPVDLLS</sequence>
<dbReference type="EMBL" id="JBFNXQ010000069">
    <property type="protein sequence ID" value="MEX5720380.1"/>
    <property type="molecule type" value="Genomic_DNA"/>
</dbReference>
<dbReference type="PANTHER" id="PTHR35901">
    <property type="entry name" value="RIBONUCLEASE VAPC3"/>
    <property type="match status" value="1"/>
</dbReference>
<feature type="binding site" evidence="6">
    <location>
        <position position="6"/>
    </location>
    <ligand>
        <name>Mg(2+)</name>
        <dbReference type="ChEBI" id="CHEBI:18420"/>
    </ligand>
</feature>
<organism evidence="8 9">
    <name type="scientific">Geodermatophilus maliterrae</name>
    <dbReference type="NCBI Taxonomy" id="3162531"/>
    <lineage>
        <taxon>Bacteria</taxon>
        <taxon>Bacillati</taxon>
        <taxon>Actinomycetota</taxon>
        <taxon>Actinomycetes</taxon>
        <taxon>Geodermatophilales</taxon>
        <taxon>Geodermatophilaceae</taxon>
        <taxon>Geodermatophilus</taxon>
    </lineage>
</organism>
<dbReference type="SUPFAM" id="SSF88723">
    <property type="entry name" value="PIN domain-like"/>
    <property type="match status" value="1"/>
</dbReference>
<evidence type="ECO:0000256" key="1">
    <source>
        <dbReference type="ARBA" id="ARBA00022649"/>
    </source>
</evidence>
<comment type="function">
    <text evidence="6">Toxic component of a toxin-antitoxin (TA) system. An RNase.</text>
</comment>
<dbReference type="HAMAP" id="MF_00265">
    <property type="entry name" value="VapC_Nob1"/>
    <property type="match status" value="1"/>
</dbReference>
<evidence type="ECO:0000256" key="2">
    <source>
        <dbReference type="ARBA" id="ARBA00022722"/>
    </source>
</evidence>
<evidence type="ECO:0000256" key="3">
    <source>
        <dbReference type="ARBA" id="ARBA00022723"/>
    </source>
</evidence>
<accession>A0ABV3XKT3</accession>
<keyword evidence="9" id="KW-1185">Reference proteome</keyword>
<dbReference type="Pfam" id="PF01850">
    <property type="entry name" value="PIN"/>
    <property type="match status" value="1"/>
</dbReference>
<name>A0ABV3XKT3_9ACTN</name>
<dbReference type="InterPro" id="IPR051619">
    <property type="entry name" value="TypeII_TA_RNase_PINc/VapC"/>
</dbReference>
<keyword evidence="5 6" id="KW-0460">Magnesium</keyword>
<proteinExistence type="inferred from homology"/>
<feature type="domain" description="PIN" evidence="7">
    <location>
        <begin position="3"/>
        <end position="122"/>
    </location>
</feature>
<dbReference type="InterPro" id="IPR044153">
    <property type="entry name" value="PIN_Pae0151-like"/>
</dbReference>
<keyword evidence="3 6" id="KW-0479">Metal-binding</keyword>
<dbReference type="Gene3D" id="3.40.50.1010">
    <property type="entry name" value="5'-nuclease"/>
    <property type="match status" value="1"/>
</dbReference>
<protein>
    <recommendedName>
        <fullName evidence="6">Ribonuclease VapC</fullName>
        <shortName evidence="6">RNase VapC</shortName>
        <ecNumber evidence="6">3.1.-.-</ecNumber>
    </recommendedName>
    <alternativeName>
        <fullName evidence="6">Toxin VapC</fullName>
    </alternativeName>
</protein>
<reference evidence="8 9" key="1">
    <citation type="submission" date="2024-06" db="EMBL/GenBank/DDBJ databases">
        <title>Draft genome sequence of Geodermatophilus badlandi, a novel member of the Geodermatophilaceae isolated from badland sedimentary rocks in the Red desert, Wyoming, USA.</title>
        <authorList>
            <person name="Ben Tekaya S."/>
            <person name="Nouioui I."/>
            <person name="Flores G.M."/>
            <person name="Shaal M.N."/>
            <person name="Bredoire F."/>
            <person name="Basile F."/>
            <person name="Van Diepen L."/>
            <person name="Ward N.L."/>
        </authorList>
    </citation>
    <scope>NUCLEOTIDE SEQUENCE [LARGE SCALE GENOMIC DNA]</scope>
    <source>
        <strain evidence="8 9">WL48A</strain>
    </source>
</reference>
<dbReference type="InterPro" id="IPR029060">
    <property type="entry name" value="PIN-like_dom_sf"/>
</dbReference>
<keyword evidence="4 6" id="KW-0378">Hydrolase</keyword>
<dbReference type="EC" id="3.1.-.-" evidence="6"/>
<comment type="similarity">
    <text evidence="6">Belongs to the PINc/VapC protein family.</text>
</comment>
<comment type="cofactor">
    <cofactor evidence="6">
        <name>Mg(2+)</name>
        <dbReference type="ChEBI" id="CHEBI:18420"/>
    </cofactor>
</comment>
<evidence type="ECO:0000313" key="9">
    <source>
        <dbReference type="Proteomes" id="UP001560045"/>
    </source>
</evidence>
<dbReference type="PANTHER" id="PTHR35901:SF1">
    <property type="entry name" value="EXONUCLEASE VAPC9"/>
    <property type="match status" value="1"/>
</dbReference>
<evidence type="ECO:0000256" key="5">
    <source>
        <dbReference type="ARBA" id="ARBA00022842"/>
    </source>
</evidence>
<feature type="binding site" evidence="6">
    <location>
        <position position="96"/>
    </location>
    <ligand>
        <name>Mg(2+)</name>
        <dbReference type="ChEBI" id="CHEBI:18420"/>
    </ligand>
</feature>
<comment type="caution">
    <text evidence="8">The sequence shown here is derived from an EMBL/GenBank/DDBJ whole genome shotgun (WGS) entry which is preliminary data.</text>
</comment>
<keyword evidence="6" id="KW-0800">Toxin</keyword>